<reference evidence="4" key="1">
    <citation type="submission" date="2016-01" db="EMBL/GenBank/DDBJ databases">
        <authorList>
            <person name="Mcilroy J.S."/>
            <person name="Karst M S."/>
            <person name="Albertsen M."/>
        </authorList>
    </citation>
    <scope>NUCLEOTIDE SEQUENCE</scope>
    <source>
        <strain evidence="4">Cfx-K</strain>
    </source>
</reference>
<dbReference type="Pfam" id="PF11992">
    <property type="entry name" value="TgpA_N"/>
    <property type="match status" value="1"/>
</dbReference>
<dbReference type="AlphaFoldDB" id="A0A160T7A2"/>
<keyword evidence="2" id="KW-0472">Membrane</keyword>
<dbReference type="SUPFAM" id="SSF54001">
    <property type="entry name" value="Cysteine proteinases"/>
    <property type="match status" value="1"/>
</dbReference>
<feature type="compositionally biased region" description="Basic and acidic residues" evidence="1">
    <location>
        <begin position="757"/>
        <end position="778"/>
    </location>
</feature>
<evidence type="ECO:0000256" key="2">
    <source>
        <dbReference type="SAM" id="Phobius"/>
    </source>
</evidence>
<sequence length="778" mass="83642">MSAMDEARIAALIARYRPPRGWLPFLLLLGALAALAFSVLEVNWVANDAIVIPAFFLGFLLAAGLAFGTARPWLAAVILIATGLALGVLLAAEMTPPPRVVAEGLPALADFWRIRAALFVDRAAGWLAAVRGGGRSTETVVFALFLALAGWAVGALLAWSAYRLRRPYLGLTLAGLALIANTFYGRAGLYWAVFFFGLAITAGTYLSYLYREIDWSAAGTDYSTEVRADVLIYAAGISLGIMSLATAIPAINFRAIAAAFQSRNAVIAAEQTLARAFAGVAQPRQDEGVGGGGGMPRAFLLGGGPELAATVVMTATTSADPPADLSPFHWRSVSFDIYTGRGWQRSPEREADIDAGQPIPPSDETPAGAIIHVNQTVNWLYDHRATRYTLGRPLLFSHDVVAMWRGTADLVGVRGRNNAPRRYAAETTLIAATADGLRATRPQDAPPEIRARYTQLPRDLPARVHQLAHTIADPQPTAYDQARAIEAFLRQYPYSLDLSPPPADVDIVDYFLFDLQTGFCDYYASAMVVMARAVGLPARLGVGFLQRPTNSAGEQIIRQIDAHSWAEIYFPGYGWVEFEPTASAAAAPSAPAPSATAGPAATYEPFGGAAVAIPDRAPQRQTPWLLLLGLAAAALVGWRLWGRRLAERLGGPGPGLDETQLAFARLQRRAADLGHRPRPSQTPAEFAATLLADPLFDRPDGATLRPSIERLTALFIGRQYGRAEGATGAAEARDLWGHLGGSLRRLALRHRFQPGQEAKRDTENTETEHSEHGGKRSS</sequence>
<name>A0A160T7A2_9CHLR</name>
<dbReference type="InterPro" id="IPR025403">
    <property type="entry name" value="TgpA-like_C"/>
</dbReference>
<dbReference type="Pfam" id="PF01841">
    <property type="entry name" value="Transglut_core"/>
    <property type="match status" value="1"/>
</dbReference>
<feature type="transmembrane region" description="Helical" evidence="2">
    <location>
        <begin position="189"/>
        <end position="210"/>
    </location>
</feature>
<feature type="transmembrane region" description="Helical" evidence="2">
    <location>
        <begin position="141"/>
        <end position="162"/>
    </location>
</feature>
<feature type="transmembrane region" description="Helical" evidence="2">
    <location>
        <begin position="73"/>
        <end position="92"/>
    </location>
</feature>
<feature type="transmembrane region" description="Helical" evidence="2">
    <location>
        <begin position="230"/>
        <end position="253"/>
    </location>
</feature>
<dbReference type="PANTHER" id="PTHR42736:SF1">
    <property type="entry name" value="PROTEIN-GLUTAMINE GAMMA-GLUTAMYLTRANSFERASE"/>
    <property type="match status" value="1"/>
</dbReference>
<dbReference type="KEGG" id="pbf:CFX0092_B0308"/>
<dbReference type="PANTHER" id="PTHR42736">
    <property type="entry name" value="PROTEIN-GLUTAMINE GAMMA-GLUTAMYLTRANSFERASE"/>
    <property type="match status" value="1"/>
</dbReference>
<dbReference type="InterPro" id="IPR021878">
    <property type="entry name" value="TgpA_N"/>
</dbReference>
<feature type="transmembrane region" description="Helical" evidence="2">
    <location>
        <begin position="21"/>
        <end position="40"/>
    </location>
</feature>
<dbReference type="Pfam" id="PF13559">
    <property type="entry name" value="DUF4129"/>
    <property type="match status" value="1"/>
</dbReference>
<keyword evidence="5" id="KW-1185">Reference proteome</keyword>
<feature type="transmembrane region" description="Helical" evidence="2">
    <location>
        <begin position="46"/>
        <end position="66"/>
    </location>
</feature>
<dbReference type="Gene3D" id="3.10.620.30">
    <property type="match status" value="1"/>
</dbReference>
<feature type="region of interest" description="Disordered" evidence="1">
    <location>
        <begin position="753"/>
        <end position="778"/>
    </location>
</feature>
<evidence type="ECO:0000313" key="4">
    <source>
        <dbReference type="EMBL" id="CUS05842.1"/>
    </source>
</evidence>
<dbReference type="EMBL" id="LN890656">
    <property type="protein sequence ID" value="CUS05842.1"/>
    <property type="molecule type" value="Genomic_DNA"/>
</dbReference>
<keyword evidence="2" id="KW-0812">Transmembrane</keyword>
<dbReference type="InterPro" id="IPR002931">
    <property type="entry name" value="Transglutaminase-like"/>
</dbReference>
<evidence type="ECO:0000313" key="5">
    <source>
        <dbReference type="Proteomes" id="UP000215027"/>
    </source>
</evidence>
<evidence type="ECO:0000256" key="1">
    <source>
        <dbReference type="SAM" id="MobiDB-lite"/>
    </source>
</evidence>
<dbReference type="InterPro" id="IPR052901">
    <property type="entry name" value="Bact_TGase-like"/>
</dbReference>
<dbReference type="Proteomes" id="UP000215027">
    <property type="component" value="Chromosome II"/>
</dbReference>
<keyword evidence="2" id="KW-1133">Transmembrane helix</keyword>
<protein>
    <recommendedName>
        <fullName evidence="3">Transglutaminase-like domain-containing protein</fullName>
    </recommendedName>
</protein>
<feature type="domain" description="Transglutaminase-like" evidence="3">
    <location>
        <begin position="512"/>
        <end position="582"/>
    </location>
</feature>
<organism evidence="4 5">
    <name type="scientific">Candidatus Promineifilum breve</name>
    <dbReference type="NCBI Taxonomy" id="1806508"/>
    <lineage>
        <taxon>Bacteria</taxon>
        <taxon>Bacillati</taxon>
        <taxon>Chloroflexota</taxon>
        <taxon>Ardenticatenia</taxon>
        <taxon>Candidatus Promineifilales</taxon>
        <taxon>Candidatus Promineifilaceae</taxon>
        <taxon>Candidatus Promineifilum</taxon>
    </lineage>
</organism>
<dbReference type="InterPro" id="IPR038765">
    <property type="entry name" value="Papain-like_cys_pep_sf"/>
</dbReference>
<evidence type="ECO:0000259" key="3">
    <source>
        <dbReference type="SMART" id="SM00460"/>
    </source>
</evidence>
<proteinExistence type="predicted"/>
<dbReference type="SMART" id="SM00460">
    <property type="entry name" value="TGc"/>
    <property type="match status" value="1"/>
</dbReference>
<accession>A0A160T7A2</accession>
<feature type="transmembrane region" description="Helical" evidence="2">
    <location>
        <begin position="168"/>
        <end position="184"/>
    </location>
</feature>
<gene>
    <name evidence="4" type="ORF">CFX0092_B0308</name>
</gene>